<feature type="transmembrane region" description="Helical" evidence="5">
    <location>
        <begin position="20"/>
        <end position="41"/>
    </location>
</feature>
<reference evidence="6" key="1">
    <citation type="submission" date="2021-07" db="EMBL/GenBank/DDBJ databases">
        <title>Genome Resource of American Ginseng Black Spot Pathogen Alternaria panax.</title>
        <authorList>
            <person name="Qiu C."/>
            <person name="Wang W."/>
            <person name="Liu Z."/>
        </authorList>
    </citation>
    <scope>NUCLEOTIDE SEQUENCE</scope>
    <source>
        <strain evidence="6">BNCC115425</strain>
    </source>
</reference>
<dbReference type="InterPro" id="IPR045863">
    <property type="entry name" value="CorA_TM1_TM2"/>
</dbReference>
<evidence type="ECO:0000256" key="5">
    <source>
        <dbReference type="SAM" id="Phobius"/>
    </source>
</evidence>
<evidence type="ECO:0000256" key="3">
    <source>
        <dbReference type="ARBA" id="ARBA00022989"/>
    </source>
</evidence>
<evidence type="ECO:0000313" key="7">
    <source>
        <dbReference type="Proteomes" id="UP001199106"/>
    </source>
</evidence>
<dbReference type="AlphaFoldDB" id="A0AAD4IIS3"/>
<keyword evidence="3 5" id="KW-1133">Transmembrane helix</keyword>
<dbReference type="EMBL" id="JAANER010000001">
    <property type="protein sequence ID" value="KAG9195686.1"/>
    <property type="molecule type" value="Genomic_DNA"/>
</dbReference>
<dbReference type="Proteomes" id="UP001199106">
    <property type="component" value="Unassembled WGS sequence"/>
</dbReference>
<evidence type="ECO:0000256" key="2">
    <source>
        <dbReference type="ARBA" id="ARBA00022692"/>
    </source>
</evidence>
<organism evidence="6 7">
    <name type="scientific">Alternaria panax</name>
    <dbReference type="NCBI Taxonomy" id="48097"/>
    <lineage>
        <taxon>Eukaryota</taxon>
        <taxon>Fungi</taxon>
        <taxon>Dikarya</taxon>
        <taxon>Ascomycota</taxon>
        <taxon>Pezizomycotina</taxon>
        <taxon>Dothideomycetes</taxon>
        <taxon>Pleosporomycetidae</taxon>
        <taxon>Pleosporales</taxon>
        <taxon>Pleosporineae</taxon>
        <taxon>Pleosporaceae</taxon>
        <taxon>Alternaria</taxon>
        <taxon>Alternaria sect. Panax</taxon>
    </lineage>
</organism>
<keyword evidence="4 5" id="KW-0472">Membrane</keyword>
<evidence type="ECO:0000256" key="4">
    <source>
        <dbReference type="ARBA" id="ARBA00023136"/>
    </source>
</evidence>
<comment type="subcellular location">
    <subcellularLocation>
        <location evidence="1">Membrane</location>
        <topology evidence="1">Multi-pass membrane protein</topology>
    </subcellularLocation>
</comment>
<evidence type="ECO:0000313" key="6">
    <source>
        <dbReference type="EMBL" id="KAG9195686.1"/>
    </source>
</evidence>
<comment type="caution">
    <text evidence="6">The sequence shown here is derived from an EMBL/GenBank/DDBJ whole genome shotgun (WGS) entry which is preliminary data.</text>
</comment>
<keyword evidence="7" id="KW-1185">Reference proteome</keyword>
<keyword evidence="2 5" id="KW-0812">Transmembrane</keyword>
<dbReference type="Gene3D" id="1.20.58.340">
    <property type="entry name" value="Magnesium transport protein CorA, transmembrane region"/>
    <property type="match status" value="1"/>
</dbReference>
<protein>
    <submittedName>
        <fullName evidence="6">Uncharacterized protein</fullName>
    </submittedName>
</protein>
<evidence type="ECO:0000256" key="1">
    <source>
        <dbReference type="ARBA" id="ARBA00004141"/>
    </source>
</evidence>
<dbReference type="GO" id="GO:0016020">
    <property type="term" value="C:membrane"/>
    <property type="evidence" value="ECO:0007669"/>
    <property type="project" value="UniProtKB-SubCell"/>
</dbReference>
<accession>A0AAD4IIS3</accession>
<name>A0AAD4IIS3_9PLEO</name>
<dbReference type="SUPFAM" id="SSF144083">
    <property type="entry name" value="Magnesium transport protein CorA, transmembrane region"/>
    <property type="match status" value="1"/>
</dbReference>
<sequence>MFTASLFGMNVDIFKDNPDWRWFFLAGGICLVSTISAWLIFKYYRIMDRDRGKTKDTARYECFRTSSF</sequence>
<proteinExistence type="predicted"/>
<gene>
    <name evidence="6" type="ORF">G6011_00807</name>
</gene>